<reference evidence="1 2" key="1">
    <citation type="submission" date="2017-05" db="EMBL/GenBank/DDBJ databases">
        <authorList>
            <person name="Song R."/>
            <person name="Chenine A.L."/>
            <person name="Ruprecht R.M."/>
        </authorList>
    </citation>
    <scope>NUCLEOTIDE SEQUENCE [LARGE SCALE GENOMIC DNA]</scope>
</reference>
<sequence length="976" mass="110063">MSSLYKENIFRVRRNPALMQAAGLTELDRQLNPDPNNPTYDVPDGTLPFVFCMENSTMQTTMAINETEALMRKLYPRLALNFDELYLHMSDDDYIGRFSLPASTNMTLVLDYNEIIAKALPYGDQGLRRLVIPRLSSFTVDDLTFTMQYPITLTVQRHGGILAEYVLDHQSPVSVLTTNVVKWNMSYVATNEGSRRTLKLMNMSIPVQQFKIETHTDTLNPSNLFQKSYSFDDKFFFARAYISTDEESTWTEVKTTHSDLTYDPMALTVVLKVVDGGRIEAMIPSIYVTQGMVTGDIRLDIYTTKGQIDRDLAKYGMDKFDVAFNDIDDDSTYVAPMKHLSICTPFSRNRVDGGADPVTFMKLRDQVIDNTLGAAKVPITNVQLKSNLDMRGYDMVTNIDDISNLQYLATRRLGKPTGIDIVSGAGVTMAVLTANMETLAGSENVADNGDNITIKPSMLYRFNNGKVEFIADQEINRLKNLPAEGRAREVNNNRYVYSPFHNVLDAADNNFALRPYYLDNPKIEQKIFIGENDTANLQAAVDTYSISRNPEGYTIRVKLISGDLFKQLDNEQIVLQIGYEPNGENRWASVNGTFVGMESEERVYEFKIVTNYDINARNAIRTTNMTMFSNLQNNFYVDLESEFDVTICVVNTITPGYKPNELDDMVQSHLLPAQYMVVTRERLQTILGYDMTKMWRRSRPILGSESYQKYQFNIPAYYEVNVYAVDANGNNILIPDGQGGFTFELLHKAGDPVLTESGEPVMKHLAGDPILDAQGKPILIEPRKLLREITLFMVDGLFYFANELTAATYAQNIPMELVGWLQTDIELLDSQLLEEAKLYLYPTTTYGDALATVLEGKQVTIPVDQAFTMSFYLTTAAYINPTIRPSLIQNAKVTTNEMIQNSTISMSDIVAQLQETSGSEVMALEANGLGGKDNYTILTVADQATRLSVRKKLVVLPNNELTVQDDMTFNFYKHLE</sequence>
<accession>A0A1Y0SW26</accession>
<protein>
    <submittedName>
        <fullName evidence="1">Virion structural protein</fullName>
    </submittedName>
</protein>
<organism evidence="1 2">
    <name type="scientific">Pseudomonas phage Phabio</name>
    <dbReference type="NCBI Taxonomy" id="2006668"/>
    <lineage>
        <taxon>Viruses</taxon>
        <taxon>Duplodnaviria</taxon>
        <taxon>Heunggongvirae</taxon>
        <taxon>Uroviricota</taxon>
        <taxon>Caudoviricetes</taxon>
        <taxon>Chimalliviridae</taxon>
        <taxon>Phabiovirus</taxon>
        <taxon>Phabiovirus phabio</taxon>
    </lineage>
</organism>
<proteinExistence type="predicted"/>
<gene>
    <name evidence="1" type="ORF">PHABIO_133</name>
</gene>
<dbReference type="EMBL" id="MF042360">
    <property type="protein sequence ID" value="ARV76764.1"/>
    <property type="molecule type" value="Genomic_DNA"/>
</dbReference>
<keyword evidence="2" id="KW-1185">Reference proteome</keyword>
<name>A0A1Y0SW26_9CAUD</name>
<evidence type="ECO:0000313" key="1">
    <source>
        <dbReference type="EMBL" id="ARV76764.1"/>
    </source>
</evidence>
<dbReference type="Proteomes" id="UP000225448">
    <property type="component" value="Segment"/>
</dbReference>
<evidence type="ECO:0000313" key="2">
    <source>
        <dbReference type="Proteomes" id="UP000225448"/>
    </source>
</evidence>